<dbReference type="Pfam" id="PF07934">
    <property type="entry name" value="OGG_N"/>
    <property type="match status" value="1"/>
</dbReference>
<dbReference type="Proteomes" id="UP001060368">
    <property type="component" value="Chromosome"/>
</dbReference>
<keyword evidence="6" id="KW-0326">Glycosidase</keyword>
<keyword evidence="9" id="KW-1185">Reference proteome</keyword>
<evidence type="ECO:0000256" key="6">
    <source>
        <dbReference type="ARBA" id="ARBA00023295"/>
    </source>
</evidence>
<dbReference type="InterPro" id="IPR012904">
    <property type="entry name" value="OGG_N"/>
</dbReference>
<evidence type="ECO:0000313" key="8">
    <source>
        <dbReference type="EMBL" id="UUX92747.1"/>
    </source>
</evidence>
<keyword evidence="2" id="KW-0378">Hydrolase</keyword>
<dbReference type="KEGG" id="mend:L6E24_01055"/>
<keyword evidence="1" id="KW-0227">DNA damage</keyword>
<dbReference type="GO" id="GO:0008534">
    <property type="term" value="F:oxidized purine nucleobase lesion DNA N-glycosylase activity"/>
    <property type="evidence" value="ECO:0007669"/>
    <property type="project" value="InterPro"/>
</dbReference>
<dbReference type="Gene3D" id="1.10.340.30">
    <property type="entry name" value="Hypothetical protein, domain 2"/>
    <property type="match status" value="1"/>
</dbReference>
<dbReference type="AlphaFoldDB" id="A0A9E7PNU7"/>
<evidence type="ECO:0000259" key="7">
    <source>
        <dbReference type="Pfam" id="PF07934"/>
    </source>
</evidence>
<proteinExistence type="predicted"/>
<dbReference type="GO" id="GO:0003684">
    <property type="term" value="F:damaged DNA binding"/>
    <property type="evidence" value="ECO:0007669"/>
    <property type="project" value="InterPro"/>
</dbReference>
<evidence type="ECO:0000256" key="2">
    <source>
        <dbReference type="ARBA" id="ARBA00022801"/>
    </source>
</evidence>
<dbReference type="PANTHER" id="PTHR10242">
    <property type="entry name" value="8-OXOGUANINE DNA GLYCOSYLASE"/>
    <property type="match status" value="1"/>
</dbReference>
<organism evidence="8 9">
    <name type="scientific">Methanoplanus endosymbiosus</name>
    <dbReference type="NCBI Taxonomy" id="33865"/>
    <lineage>
        <taxon>Archaea</taxon>
        <taxon>Methanobacteriati</taxon>
        <taxon>Methanobacteriota</taxon>
        <taxon>Stenosarchaea group</taxon>
        <taxon>Methanomicrobia</taxon>
        <taxon>Methanomicrobiales</taxon>
        <taxon>Methanomicrobiaceae</taxon>
        <taxon>Methanoplanus</taxon>
    </lineage>
</organism>
<dbReference type="Gene3D" id="1.10.1670.10">
    <property type="entry name" value="Helix-hairpin-Helix base-excision DNA repair enzymes (C-terminal)"/>
    <property type="match status" value="1"/>
</dbReference>
<name>A0A9E7PNU7_9EURY</name>
<evidence type="ECO:0000256" key="4">
    <source>
        <dbReference type="ARBA" id="ARBA00023239"/>
    </source>
</evidence>
<dbReference type="RefSeq" id="WP_257742891.1">
    <property type="nucleotide sequence ID" value="NZ_CP096115.1"/>
</dbReference>
<protein>
    <recommendedName>
        <fullName evidence="7">8-oxoguanine DNA glycosylase N-terminal domain-containing protein</fullName>
    </recommendedName>
</protein>
<dbReference type="InterPro" id="IPR011257">
    <property type="entry name" value="DNA_glycosylase"/>
</dbReference>
<dbReference type="InterPro" id="IPR052054">
    <property type="entry name" value="Oxidative_DNA_repair_enzyme"/>
</dbReference>
<feature type="domain" description="8-oxoguanine DNA glycosylase N-terminal" evidence="7">
    <location>
        <begin position="11"/>
        <end position="108"/>
    </location>
</feature>
<dbReference type="GO" id="GO:0016829">
    <property type="term" value="F:lyase activity"/>
    <property type="evidence" value="ECO:0007669"/>
    <property type="project" value="UniProtKB-KW"/>
</dbReference>
<evidence type="ECO:0000256" key="3">
    <source>
        <dbReference type="ARBA" id="ARBA00023204"/>
    </source>
</evidence>
<dbReference type="EMBL" id="CP096115">
    <property type="protein sequence ID" value="UUX92747.1"/>
    <property type="molecule type" value="Genomic_DNA"/>
</dbReference>
<dbReference type="SUPFAM" id="SSF48150">
    <property type="entry name" value="DNA-glycosylase"/>
    <property type="match status" value="1"/>
</dbReference>
<dbReference type="PANTHER" id="PTHR10242:SF2">
    <property type="entry name" value="N-GLYCOSYLASE_DNA LYASE"/>
    <property type="match status" value="1"/>
</dbReference>
<dbReference type="Gene3D" id="3.30.310.260">
    <property type="match status" value="1"/>
</dbReference>
<dbReference type="GO" id="GO:0006289">
    <property type="term" value="P:nucleotide-excision repair"/>
    <property type="evidence" value="ECO:0007669"/>
    <property type="project" value="InterPro"/>
</dbReference>
<keyword evidence="5" id="KW-0511">Multifunctional enzyme</keyword>
<keyword evidence="4" id="KW-0456">Lyase</keyword>
<gene>
    <name evidence="8" type="ORF">L6E24_01055</name>
</gene>
<dbReference type="SUPFAM" id="SSF55945">
    <property type="entry name" value="TATA-box binding protein-like"/>
    <property type="match status" value="1"/>
</dbReference>
<sequence>MTDICTIDLNTKTPFSLDITLSCGQAPRWEYSEGWWIGVVLEDVIKIRQTDNTLEFTGCDGEFIRDYFCLDYDLNEFYKKFSDDYLLKDAFEKLRGLRIVRQDPWECLLFQMTVNKIRTKGDYDRITRIAKGVGKELIFEGRKYYSVPGAEIISESGLRTLKTCNIGYYATNIFNTAEKVIEERDWAEKVSVMDYENAVAYLSGFKGVKRSVAEWVLLLSLKRYDIFPVDTHIRDFFVKNYMKDYHFSKTGSNAIDSTVRDVADKKFGSYAGYAMEYLFNMNNEFIEDFIKS</sequence>
<evidence type="ECO:0000313" key="9">
    <source>
        <dbReference type="Proteomes" id="UP001060368"/>
    </source>
</evidence>
<keyword evidence="3" id="KW-0234">DNA repair</keyword>
<reference evidence="8" key="1">
    <citation type="submission" date="2022-04" db="EMBL/GenBank/DDBJ databases">
        <title>Complete genome of Methanoplanus endosymbiosus DSM 3599.</title>
        <authorList>
            <person name="Chen S.-C."/>
            <person name="You Y.-T."/>
            <person name="Zhou Y.-Z."/>
            <person name="Lai M.-C."/>
        </authorList>
    </citation>
    <scope>NUCLEOTIDE SEQUENCE</scope>
    <source>
        <strain evidence="8">DSM 3599</strain>
    </source>
</reference>
<evidence type="ECO:0000256" key="1">
    <source>
        <dbReference type="ARBA" id="ARBA00022763"/>
    </source>
</evidence>
<accession>A0A9E7PNU7</accession>
<evidence type="ECO:0000256" key="5">
    <source>
        <dbReference type="ARBA" id="ARBA00023268"/>
    </source>
</evidence>
<dbReference type="InterPro" id="IPR023170">
    <property type="entry name" value="HhH_base_excis_C"/>
</dbReference>
<dbReference type="GeneID" id="74306240"/>